<dbReference type="FunFam" id="3.40.50.1000:FF:000022">
    <property type="entry name" value="Phosphoglycolate phosphatase"/>
    <property type="match status" value="1"/>
</dbReference>
<keyword evidence="7 10" id="KW-0378">Hydrolase</keyword>
<dbReference type="UniPathway" id="UPA00865">
    <property type="reaction ID" value="UER00834"/>
</dbReference>
<dbReference type="EC" id="3.1.3.18" evidence="5 10"/>
<evidence type="ECO:0000256" key="2">
    <source>
        <dbReference type="ARBA" id="ARBA00001946"/>
    </source>
</evidence>
<dbReference type="InterPro" id="IPR036412">
    <property type="entry name" value="HAD-like_sf"/>
</dbReference>
<evidence type="ECO:0000256" key="7">
    <source>
        <dbReference type="ARBA" id="ARBA00022801"/>
    </source>
</evidence>
<dbReference type="GO" id="GO:0046872">
    <property type="term" value="F:metal ion binding"/>
    <property type="evidence" value="ECO:0007669"/>
    <property type="project" value="UniProtKB-KW"/>
</dbReference>
<name>A0A1G6CHE2_9HYPH</name>
<dbReference type="STRING" id="665467.SAMN02982931_02503"/>
<dbReference type="InterPro" id="IPR050155">
    <property type="entry name" value="HAD-like_hydrolase_sf"/>
</dbReference>
<evidence type="ECO:0000256" key="8">
    <source>
        <dbReference type="ARBA" id="ARBA00022842"/>
    </source>
</evidence>
<evidence type="ECO:0000256" key="3">
    <source>
        <dbReference type="ARBA" id="ARBA00004818"/>
    </source>
</evidence>
<evidence type="ECO:0000256" key="4">
    <source>
        <dbReference type="ARBA" id="ARBA00006171"/>
    </source>
</evidence>
<dbReference type="SFLD" id="SFLDS00003">
    <property type="entry name" value="Haloacid_Dehalogenase"/>
    <property type="match status" value="1"/>
</dbReference>
<dbReference type="RefSeq" id="WP_090876746.1">
    <property type="nucleotide sequence ID" value="NZ_FMXQ01000004.1"/>
</dbReference>
<sequence>MTDIRPTLALDLDGTLVDTASDLVATLNVILAEEALPPVERAQALTMVGHGARAMLVKGIEASGDTVDEARLDALFARFIAYYSDHLADTSKPFPGVPESLDRFAAAGWRLAVCTNKLEGMSRSLLEQLDLADRFAVIAGQDTYGVRKPDPGHLIETIRSAGGDPRLAVMVGDSDVDIRTAKAAGIPVVAVSFGYSAVSVRNLGPDRVIDHFDALFDAATSVLGSTR</sequence>
<dbReference type="EMBL" id="FMXQ01000004">
    <property type="protein sequence ID" value="SDB32289.1"/>
    <property type="molecule type" value="Genomic_DNA"/>
</dbReference>
<dbReference type="SUPFAM" id="SSF56784">
    <property type="entry name" value="HAD-like"/>
    <property type="match status" value="1"/>
</dbReference>
<dbReference type="AlphaFoldDB" id="A0A1G6CHE2"/>
<dbReference type="GO" id="GO:0008967">
    <property type="term" value="F:phosphoglycolate phosphatase activity"/>
    <property type="evidence" value="ECO:0007669"/>
    <property type="project" value="UniProtKB-UniRule"/>
</dbReference>
<evidence type="ECO:0000313" key="12">
    <source>
        <dbReference type="Proteomes" id="UP000199071"/>
    </source>
</evidence>
<dbReference type="Pfam" id="PF13419">
    <property type="entry name" value="HAD_2"/>
    <property type="match status" value="1"/>
</dbReference>
<feature type="binding site" evidence="10">
    <location>
        <position position="11"/>
    </location>
    <ligand>
        <name>Mg(2+)</name>
        <dbReference type="ChEBI" id="CHEBI:18420"/>
    </ligand>
</feature>
<feature type="binding site" evidence="10">
    <location>
        <position position="13"/>
    </location>
    <ligand>
        <name>Mg(2+)</name>
        <dbReference type="ChEBI" id="CHEBI:18420"/>
    </ligand>
</feature>
<evidence type="ECO:0000256" key="9">
    <source>
        <dbReference type="ARBA" id="ARBA00023277"/>
    </source>
</evidence>
<protein>
    <recommendedName>
        <fullName evidence="5 10">Phosphoglycolate phosphatase</fullName>
        <shortName evidence="10">PGP</shortName>
        <shortName evidence="10">PGPase</shortName>
        <ecNumber evidence="5 10">3.1.3.18</ecNumber>
    </recommendedName>
</protein>
<dbReference type="OrthoDB" id="9793014at2"/>
<dbReference type="NCBIfam" id="TIGR01549">
    <property type="entry name" value="HAD-SF-IA-v1"/>
    <property type="match status" value="1"/>
</dbReference>
<evidence type="ECO:0000256" key="1">
    <source>
        <dbReference type="ARBA" id="ARBA00000830"/>
    </source>
</evidence>
<dbReference type="Proteomes" id="UP000199071">
    <property type="component" value="Unassembled WGS sequence"/>
</dbReference>
<dbReference type="HAMAP" id="MF_00495">
    <property type="entry name" value="GPH_hydrolase_bact"/>
    <property type="match status" value="1"/>
</dbReference>
<dbReference type="GO" id="GO:0046295">
    <property type="term" value="P:glycolate biosynthetic process"/>
    <property type="evidence" value="ECO:0007669"/>
    <property type="project" value="UniProtKB-UniRule"/>
</dbReference>
<dbReference type="GO" id="GO:0006281">
    <property type="term" value="P:DNA repair"/>
    <property type="evidence" value="ECO:0007669"/>
    <property type="project" value="TreeGrafter"/>
</dbReference>
<feature type="active site" description="Nucleophile" evidence="10">
    <location>
        <position position="11"/>
    </location>
</feature>
<dbReference type="InterPro" id="IPR023198">
    <property type="entry name" value="PGP-like_dom2"/>
</dbReference>
<evidence type="ECO:0000256" key="5">
    <source>
        <dbReference type="ARBA" id="ARBA00013078"/>
    </source>
</evidence>
<proteinExistence type="inferred from homology"/>
<comment type="cofactor">
    <cofactor evidence="2 10">
        <name>Mg(2+)</name>
        <dbReference type="ChEBI" id="CHEBI:18420"/>
    </cofactor>
</comment>
<comment type="catalytic activity">
    <reaction evidence="1 10">
        <text>2-phosphoglycolate + H2O = glycolate + phosphate</text>
        <dbReference type="Rhea" id="RHEA:14369"/>
        <dbReference type="ChEBI" id="CHEBI:15377"/>
        <dbReference type="ChEBI" id="CHEBI:29805"/>
        <dbReference type="ChEBI" id="CHEBI:43474"/>
        <dbReference type="ChEBI" id="CHEBI:58033"/>
        <dbReference type="EC" id="3.1.3.18"/>
    </reaction>
</comment>
<dbReference type="GO" id="GO:0005975">
    <property type="term" value="P:carbohydrate metabolic process"/>
    <property type="evidence" value="ECO:0007669"/>
    <property type="project" value="InterPro"/>
</dbReference>
<comment type="function">
    <text evidence="10">Specifically catalyzes the dephosphorylation of 2-phosphoglycolate. Is involved in the dissimilation of the intracellular 2-phosphoglycolate formed during the DNA repair of 3'-phosphoglycolate ends, a major class of DNA lesions induced by oxidative stress.</text>
</comment>
<dbReference type="PANTHER" id="PTHR43434">
    <property type="entry name" value="PHOSPHOGLYCOLATE PHOSPHATASE"/>
    <property type="match status" value="1"/>
</dbReference>
<keyword evidence="9 10" id="KW-0119">Carbohydrate metabolism</keyword>
<evidence type="ECO:0000256" key="10">
    <source>
        <dbReference type="HAMAP-Rule" id="MF_00495"/>
    </source>
</evidence>
<keyword evidence="12" id="KW-1185">Reference proteome</keyword>
<evidence type="ECO:0000256" key="6">
    <source>
        <dbReference type="ARBA" id="ARBA00022723"/>
    </source>
</evidence>
<dbReference type="Gene3D" id="1.10.150.240">
    <property type="entry name" value="Putative phosphatase, domain 2"/>
    <property type="match status" value="1"/>
</dbReference>
<dbReference type="GO" id="GO:0005829">
    <property type="term" value="C:cytosol"/>
    <property type="evidence" value="ECO:0007669"/>
    <property type="project" value="TreeGrafter"/>
</dbReference>
<evidence type="ECO:0000313" key="11">
    <source>
        <dbReference type="EMBL" id="SDB32289.1"/>
    </source>
</evidence>
<accession>A0A1G6CHE2</accession>
<comment type="pathway">
    <text evidence="3 10">Organic acid metabolism; glycolate biosynthesis; glycolate from 2-phosphoglycolate: step 1/1.</text>
</comment>
<dbReference type="InterPro" id="IPR023214">
    <property type="entry name" value="HAD_sf"/>
</dbReference>
<keyword evidence="8 10" id="KW-0460">Magnesium</keyword>
<dbReference type="InterPro" id="IPR041492">
    <property type="entry name" value="HAD_2"/>
</dbReference>
<dbReference type="SFLD" id="SFLDG01129">
    <property type="entry name" value="C1.5:_HAD__Beta-PGM__Phosphata"/>
    <property type="match status" value="1"/>
</dbReference>
<feature type="binding site" evidence="10">
    <location>
        <position position="173"/>
    </location>
    <ligand>
        <name>Mg(2+)</name>
        <dbReference type="ChEBI" id="CHEBI:18420"/>
    </ligand>
</feature>
<dbReference type="Gene3D" id="3.40.50.1000">
    <property type="entry name" value="HAD superfamily/HAD-like"/>
    <property type="match status" value="1"/>
</dbReference>
<dbReference type="PANTHER" id="PTHR43434:SF1">
    <property type="entry name" value="PHOSPHOGLYCOLATE PHOSPHATASE"/>
    <property type="match status" value="1"/>
</dbReference>
<reference evidence="11 12" key="1">
    <citation type="submission" date="2016-10" db="EMBL/GenBank/DDBJ databases">
        <authorList>
            <person name="de Groot N.N."/>
        </authorList>
    </citation>
    <scope>NUCLEOTIDE SEQUENCE [LARGE SCALE GENOMIC DNA]</scope>
    <source>
        <strain evidence="11 12">ATCC 35022</strain>
    </source>
</reference>
<organism evidence="11 12">
    <name type="scientific">Bauldia litoralis</name>
    <dbReference type="NCBI Taxonomy" id="665467"/>
    <lineage>
        <taxon>Bacteria</taxon>
        <taxon>Pseudomonadati</taxon>
        <taxon>Pseudomonadota</taxon>
        <taxon>Alphaproteobacteria</taxon>
        <taxon>Hyphomicrobiales</taxon>
        <taxon>Kaistiaceae</taxon>
        <taxon>Bauldia</taxon>
    </lineage>
</organism>
<dbReference type="InterPro" id="IPR006439">
    <property type="entry name" value="HAD-SF_hydro_IA"/>
</dbReference>
<dbReference type="InterPro" id="IPR037512">
    <property type="entry name" value="PGPase_prok"/>
</dbReference>
<comment type="similarity">
    <text evidence="4 10">Belongs to the HAD-like hydrolase superfamily. CbbY/CbbZ/Gph/YieH family.</text>
</comment>
<gene>
    <name evidence="11" type="ORF">SAMN02982931_02503</name>
</gene>
<keyword evidence="6 10" id="KW-0479">Metal-binding</keyword>